<gene>
    <name evidence="1" type="ORF">L6452_13848</name>
</gene>
<organism evidence="1 2">
    <name type="scientific">Arctium lappa</name>
    <name type="common">Greater burdock</name>
    <name type="synonym">Lappa major</name>
    <dbReference type="NCBI Taxonomy" id="4217"/>
    <lineage>
        <taxon>Eukaryota</taxon>
        <taxon>Viridiplantae</taxon>
        <taxon>Streptophyta</taxon>
        <taxon>Embryophyta</taxon>
        <taxon>Tracheophyta</taxon>
        <taxon>Spermatophyta</taxon>
        <taxon>Magnoliopsida</taxon>
        <taxon>eudicotyledons</taxon>
        <taxon>Gunneridae</taxon>
        <taxon>Pentapetalae</taxon>
        <taxon>asterids</taxon>
        <taxon>campanulids</taxon>
        <taxon>Asterales</taxon>
        <taxon>Asteraceae</taxon>
        <taxon>Carduoideae</taxon>
        <taxon>Cardueae</taxon>
        <taxon>Arctiinae</taxon>
        <taxon>Arctium</taxon>
    </lineage>
</organism>
<sequence length="101" mass="10867">MFLFLSFILGSFAEEDIGRHGVTMQSLPGNASASKGLEVAVTNLQEYCNEDRRSNYSRSTVELQMSGGTTMETMGKGATGNDGDDGGRGRDVHCENVKRGN</sequence>
<proteinExistence type="predicted"/>
<dbReference type="Proteomes" id="UP001055879">
    <property type="component" value="Linkage Group LG04"/>
</dbReference>
<keyword evidence="2" id="KW-1185">Reference proteome</keyword>
<evidence type="ECO:0000313" key="2">
    <source>
        <dbReference type="Proteomes" id="UP001055879"/>
    </source>
</evidence>
<reference evidence="1 2" key="2">
    <citation type="journal article" date="2022" name="Mol. Ecol. Resour.">
        <title>The genomes of chicory, endive, great burdock and yacon provide insights into Asteraceae paleo-polyploidization history and plant inulin production.</title>
        <authorList>
            <person name="Fan W."/>
            <person name="Wang S."/>
            <person name="Wang H."/>
            <person name="Wang A."/>
            <person name="Jiang F."/>
            <person name="Liu H."/>
            <person name="Zhao H."/>
            <person name="Xu D."/>
            <person name="Zhang Y."/>
        </authorList>
    </citation>
    <scope>NUCLEOTIDE SEQUENCE [LARGE SCALE GENOMIC DNA]</scope>
    <source>
        <strain evidence="2">cv. Niubang</strain>
    </source>
</reference>
<name>A0ACB9CJC7_ARCLA</name>
<accession>A0ACB9CJC7</accession>
<evidence type="ECO:0000313" key="1">
    <source>
        <dbReference type="EMBL" id="KAI3734380.1"/>
    </source>
</evidence>
<protein>
    <submittedName>
        <fullName evidence="1">Uncharacterized protein</fullName>
    </submittedName>
</protein>
<comment type="caution">
    <text evidence="1">The sequence shown here is derived from an EMBL/GenBank/DDBJ whole genome shotgun (WGS) entry which is preliminary data.</text>
</comment>
<reference evidence="2" key="1">
    <citation type="journal article" date="2022" name="Mol. Ecol. Resour.">
        <title>The genomes of chicory, endive, great burdock and yacon provide insights into Asteraceae palaeo-polyploidization history and plant inulin production.</title>
        <authorList>
            <person name="Fan W."/>
            <person name="Wang S."/>
            <person name="Wang H."/>
            <person name="Wang A."/>
            <person name="Jiang F."/>
            <person name="Liu H."/>
            <person name="Zhao H."/>
            <person name="Xu D."/>
            <person name="Zhang Y."/>
        </authorList>
    </citation>
    <scope>NUCLEOTIDE SEQUENCE [LARGE SCALE GENOMIC DNA]</scope>
    <source>
        <strain evidence="2">cv. Niubang</strain>
    </source>
</reference>
<dbReference type="EMBL" id="CM042050">
    <property type="protein sequence ID" value="KAI3734380.1"/>
    <property type="molecule type" value="Genomic_DNA"/>
</dbReference>